<dbReference type="EMBL" id="RCMI01000545">
    <property type="protein sequence ID" value="KAG2906218.1"/>
    <property type="molecule type" value="Genomic_DNA"/>
</dbReference>
<organism evidence="2 3">
    <name type="scientific">Phytophthora cactorum</name>
    <dbReference type="NCBI Taxonomy" id="29920"/>
    <lineage>
        <taxon>Eukaryota</taxon>
        <taxon>Sar</taxon>
        <taxon>Stramenopiles</taxon>
        <taxon>Oomycota</taxon>
        <taxon>Peronosporomycetes</taxon>
        <taxon>Peronosporales</taxon>
        <taxon>Peronosporaceae</taxon>
        <taxon>Phytophthora</taxon>
    </lineage>
</organism>
<protein>
    <submittedName>
        <fullName evidence="2">Uncharacterized protein</fullName>
    </submittedName>
</protein>
<dbReference type="Proteomes" id="UP000774804">
    <property type="component" value="Unassembled WGS sequence"/>
</dbReference>
<feature type="non-terminal residue" evidence="2">
    <location>
        <position position="1"/>
    </location>
</feature>
<dbReference type="AlphaFoldDB" id="A0A8T1FEA1"/>
<dbReference type="Proteomes" id="UP000697107">
    <property type="component" value="Unassembled WGS sequence"/>
</dbReference>
<evidence type="ECO:0000313" key="3">
    <source>
        <dbReference type="Proteomes" id="UP000697107"/>
    </source>
</evidence>
<sequence length="37" mass="4372">MARTHGNISRRQMSQRNDLIVVMKRIIYSATETDYDT</sequence>
<accession>A0A8T1FEA1</accession>
<evidence type="ECO:0000313" key="1">
    <source>
        <dbReference type="EMBL" id="KAG2906218.1"/>
    </source>
</evidence>
<proteinExistence type="predicted"/>
<reference evidence="2" key="1">
    <citation type="submission" date="2018-10" db="EMBL/GenBank/DDBJ databases">
        <title>Effector identification in a new, highly contiguous assembly of the strawberry crown rot pathogen Phytophthora cactorum.</title>
        <authorList>
            <person name="Armitage A.D."/>
            <person name="Nellist C.F."/>
            <person name="Bates H."/>
            <person name="Vickerstaff R.J."/>
            <person name="Harrison R.J."/>
        </authorList>
    </citation>
    <scope>NUCLEOTIDE SEQUENCE</scope>
    <source>
        <strain evidence="1">4032</strain>
        <strain evidence="2">P415</strain>
    </source>
</reference>
<gene>
    <name evidence="1" type="ORF">PC115_g14342</name>
    <name evidence="2" type="ORF">PC118_g15009</name>
</gene>
<evidence type="ECO:0000313" key="2">
    <source>
        <dbReference type="EMBL" id="KAG2973627.1"/>
    </source>
</evidence>
<dbReference type="EMBL" id="RCML01000567">
    <property type="protein sequence ID" value="KAG2973627.1"/>
    <property type="molecule type" value="Genomic_DNA"/>
</dbReference>
<comment type="caution">
    <text evidence="2">The sequence shown here is derived from an EMBL/GenBank/DDBJ whole genome shotgun (WGS) entry which is preliminary data.</text>
</comment>
<name>A0A8T1FEA1_9STRA</name>